<evidence type="ECO:0000256" key="7">
    <source>
        <dbReference type="ARBA" id="ARBA00023136"/>
    </source>
</evidence>
<evidence type="ECO:0000256" key="3">
    <source>
        <dbReference type="ARBA" id="ARBA00021007"/>
    </source>
</evidence>
<accession>A0A060BJ29</accession>
<sequence length="117" mass="13815">MYFLMLLLSLILVAVVSLLFFVISYKKLLDTETFSSYECGFSVMSVARVFFSFRFFLISILFLIFDVEIALMLPIPYLVYKVDVLFTIYIFFMILVLGLMYEYFYGSLNWLNFISKA</sequence>
<dbReference type="EC" id="7.1.1.2" evidence="9"/>
<dbReference type="PANTHER" id="PTHR11058">
    <property type="entry name" value="NADH-UBIQUINONE OXIDOREDUCTASE CHAIN 3"/>
    <property type="match status" value="1"/>
</dbReference>
<name>A0A060BJ29_9ARAC</name>
<evidence type="ECO:0000256" key="1">
    <source>
        <dbReference type="ARBA" id="ARBA00004370"/>
    </source>
</evidence>
<feature type="transmembrane region" description="Helical" evidence="9">
    <location>
        <begin position="85"/>
        <end position="104"/>
    </location>
</feature>
<comment type="subcellular location">
    <subcellularLocation>
        <location evidence="1">Membrane</location>
    </subcellularLocation>
    <subcellularLocation>
        <location evidence="9">Mitochondrion membrane</location>
        <topology evidence="9">Multi-pass membrane protein</topology>
    </subcellularLocation>
</comment>
<dbReference type="GO" id="GO:0031966">
    <property type="term" value="C:mitochondrial membrane"/>
    <property type="evidence" value="ECO:0007669"/>
    <property type="project" value="UniProtKB-SubCell"/>
</dbReference>
<evidence type="ECO:0000256" key="8">
    <source>
        <dbReference type="ARBA" id="ARBA00049551"/>
    </source>
</evidence>
<keyword evidence="9 10" id="KW-0496">Mitochondrion</keyword>
<gene>
    <name evidence="10" type="primary">ND3</name>
</gene>
<protein>
    <recommendedName>
        <fullName evidence="3 9">NADH-ubiquinone oxidoreductase chain 3</fullName>
        <ecNumber evidence="9">7.1.1.2</ecNumber>
    </recommendedName>
</protein>
<keyword evidence="9" id="KW-0830">Ubiquinone</keyword>
<dbReference type="AlphaFoldDB" id="A0A060BJ29"/>
<comment type="function">
    <text evidence="9">Core subunit of the mitochondrial membrane respiratory chain NADH dehydrogenase (Complex I) which catalyzes electron transfer from NADH through the respiratory chain, using ubiquinone as an electron acceptor. Essential for the catalytic activity of complex I.</text>
</comment>
<feature type="transmembrane region" description="Helical" evidence="9">
    <location>
        <begin position="6"/>
        <end position="25"/>
    </location>
</feature>
<dbReference type="GO" id="GO:0030964">
    <property type="term" value="C:NADH dehydrogenase complex"/>
    <property type="evidence" value="ECO:0007669"/>
    <property type="project" value="TreeGrafter"/>
</dbReference>
<comment type="catalytic activity">
    <reaction evidence="8 9">
        <text>a ubiquinone + NADH + 5 H(+)(in) = a ubiquinol + NAD(+) + 4 H(+)(out)</text>
        <dbReference type="Rhea" id="RHEA:29091"/>
        <dbReference type="Rhea" id="RHEA-COMP:9565"/>
        <dbReference type="Rhea" id="RHEA-COMP:9566"/>
        <dbReference type="ChEBI" id="CHEBI:15378"/>
        <dbReference type="ChEBI" id="CHEBI:16389"/>
        <dbReference type="ChEBI" id="CHEBI:17976"/>
        <dbReference type="ChEBI" id="CHEBI:57540"/>
        <dbReference type="ChEBI" id="CHEBI:57945"/>
        <dbReference type="EC" id="7.1.1.2"/>
    </reaction>
</comment>
<reference evidence="10" key="1">
    <citation type="submission" date="2014-03" db="EMBL/GenBank/DDBJ databases">
        <title>The complete mitochondrial genome of Argiope amoena (Aranese: Argiope).</title>
        <authorList>
            <person name="Zhang P."/>
            <person name="Pan H.C."/>
        </authorList>
    </citation>
    <scope>NUCLEOTIDE SEQUENCE</scope>
</reference>
<keyword evidence="4 9" id="KW-0813">Transport</keyword>
<evidence type="ECO:0000256" key="5">
    <source>
        <dbReference type="ARBA" id="ARBA00022692"/>
    </source>
</evidence>
<evidence type="ECO:0000256" key="6">
    <source>
        <dbReference type="ARBA" id="ARBA00022989"/>
    </source>
</evidence>
<keyword evidence="9" id="KW-0679">Respiratory chain</keyword>
<evidence type="ECO:0000313" key="10">
    <source>
        <dbReference type="EMBL" id="AIA77340.1"/>
    </source>
</evidence>
<dbReference type="InterPro" id="IPR000440">
    <property type="entry name" value="NADH_UbQ/plastoQ_OxRdtase_su3"/>
</dbReference>
<organism evidence="10">
    <name type="scientific">Argiope amoena</name>
    <dbReference type="NCBI Taxonomy" id="216270"/>
    <lineage>
        <taxon>Eukaryota</taxon>
        <taxon>Metazoa</taxon>
        <taxon>Ecdysozoa</taxon>
        <taxon>Arthropoda</taxon>
        <taxon>Chelicerata</taxon>
        <taxon>Arachnida</taxon>
        <taxon>Araneae</taxon>
        <taxon>Araneomorphae</taxon>
        <taxon>Entelegynae</taxon>
        <taxon>Araneoidea</taxon>
        <taxon>Araneidae</taxon>
        <taxon>Argiope</taxon>
    </lineage>
</organism>
<geneLocation type="mitochondrion" evidence="10"/>
<keyword evidence="9" id="KW-0520">NAD</keyword>
<comment type="similarity">
    <text evidence="2 9">Belongs to the complex I subunit 3 family.</text>
</comment>
<keyword evidence="5 9" id="KW-0812">Transmembrane</keyword>
<evidence type="ECO:0000256" key="9">
    <source>
        <dbReference type="RuleBase" id="RU003640"/>
    </source>
</evidence>
<dbReference type="InterPro" id="IPR038430">
    <property type="entry name" value="NDAH_ubi_oxred_su3_sf"/>
</dbReference>
<evidence type="ECO:0000256" key="4">
    <source>
        <dbReference type="ARBA" id="ARBA00022448"/>
    </source>
</evidence>
<keyword evidence="9" id="KW-1278">Translocase</keyword>
<dbReference type="GO" id="GO:0008137">
    <property type="term" value="F:NADH dehydrogenase (ubiquinone) activity"/>
    <property type="evidence" value="ECO:0007669"/>
    <property type="project" value="UniProtKB-UniRule"/>
</dbReference>
<evidence type="ECO:0000256" key="2">
    <source>
        <dbReference type="ARBA" id="ARBA00008472"/>
    </source>
</evidence>
<dbReference type="EMBL" id="KJ607907">
    <property type="protein sequence ID" value="AIA77340.1"/>
    <property type="molecule type" value="Genomic_DNA"/>
</dbReference>
<keyword evidence="9" id="KW-0249">Electron transport</keyword>
<proteinExistence type="inferred from homology"/>
<keyword evidence="7 9" id="KW-0472">Membrane</keyword>
<dbReference type="Gene3D" id="1.20.58.1610">
    <property type="entry name" value="NADH:ubiquinone/plastoquinone oxidoreductase, chain 3"/>
    <property type="match status" value="1"/>
</dbReference>
<keyword evidence="6 9" id="KW-1133">Transmembrane helix</keyword>
<dbReference type="PANTHER" id="PTHR11058:SF9">
    <property type="entry name" value="NADH-UBIQUINONE OXIDOREDUCTASE CHAIN 3"/>
    <property type="match status" value="1"/>
</dbReference>
<dbReference type="Pfam" id="PF00507">
    <property type="entry name" value="Oxidored_q4"/>
    <property type="match status" value="1"/>
</dbReference>